<proteinExistence type="predicted"/>
<comment type="caution">
    <text evidence="1">The sequence shown here is derived from an EMBL/GenBank/DDBJ whole genome shotgun (WGS) entry which is preliminary data.</text>
</comment>
<keyword evidence="2" id="KW-1185">Reference proteome</keyword>
<evidence type="ECO:0000313" key="2">
    <source>
        <dbReference type="Proteomes" id="UP000814140"/>
    </source>
</evidence>
<sequence>MSDPALFGRNRQSIAAIDQELHDIFREHPECSINPQGLPSLRAKYLTDVFETYRQEYGLELISAAEMEKLMEVLDTTHDLPVTPDLILQFVAMRSSGSPKASPDNPSGNEEWERGRAEDREFGRHSRSSSNGSNGTYYQPSSSSRPPSRGPAPPKTPNMKESPFDVQKRQRTTPLGAVAPSSWSKRPVAPSRRKSDAGHNRSVSDSESVTAGPSAFGRSAGRTRAPSNPTTPGLSPTSSVSAIGSPPLGESISRPHSRTQSQPQTQFIYGSTPNSPPGHSPARLDLSKAMYDSFDDAVSSLPMPHTSDSDSDGEDSALGLVYDRSAASSTASLEPSERLEALQRANTELGKKLIEAERTLHRKLADHEMELEEMEARLEEARTELSAAKREEKELRNKERSNSTQIMMLETEIAKVQKTLDSSRAAYTSLQKQYTEQLNESEDLRNIVRRKDEEIKDYREASALQAIENHKWIKEHDTYEERISFLEQELAIAQQAQATLDEQKQENLMLKETIDRMRFDMDELRNGLSSNAGGIGSGNSSAQNSVSKSLGAELLSRMRTGGSWMDDEEEDEEPNRILNDLDIEGQDEDTEGEDVIQTIITRKKRRGTSRANKLEPITIEDTREYVNAYTQYDLASHTSTLATQTDPEPKPITAFSSNQTDDVLTLSLEIQTDPPLPKLTVDMEVQTEEARSRSPTPEDDDALASSSSTVLPPTPKAKPMPLDLLSSPADLPPSYHQVASEALFPDLEHVLEHEDLTFSHIEDPQTRRDLRIAADTLRKWHKGVHAPLRASTGGVSEEAVEEWRALKEELGLDCMVIDKVIATSPRLENHRAPKDGNRRRSRFYNIYNTYVYGAGGEGGPASGGPWGNVASQALLCIGASAAVFFAMSPFLAHQYVVPGGPTYYDRAAWTSFNTMHAAGEGFSHDGTAAVWNFLGRVGGGAAARIVRGWPT</sequence>
<reference evidence="1" key="1">
    <citation type="submission" date="2021-03" db="EMBL/GenBank/DDBJ databases">
        <authorList>
            <consortium name="DOE Joint Genome Institute"/>
            <person name="Ahrendt S."/>
            <person name="Looney B.P."/>
            <person name="Miyauchi S."/>
            <person name="Morin E."/>
            <person name="Drula E."/>
            <person name="Courty P.E."/>
            <person name="Chicoki N."/>
            <person name="Fauchery L."/>
            <person name="Kohler A."/>
            <person name="Kuo A."/>
            <person name="Labutti K."/>
            <person name="Pangilinan J."/>
            <person name="Lipzen A."/>
            <person name="Riley R."/>
            <person name="Andreopoulos W."/>
            <person name="He G."/>
            <person name="Johnson J."/>
            <person name="Barry K.W."/>
            <person name="Grigoriev I.V."/>
            <person name="Nagy L."/>
            <person name="Hibbett D."/>
            <person name="Henrissat B."/>
            <person name="Matheny P.B."/>
            <person name="Labbe J."/>
            <person name="Martin F."/>
        </authorList>
    </citation>
    <scope>NUCLEOTIDE SEQUENCE</scope>
    <source>
        <strain evidence="1">HHB10654</strain>
    </source>
</reference>
<evidence type="ECO:0000313" key="1">
    <source>
        <dbReference type="EMBL" id="KAI0067221.1"/>
    </source>
</evidence>
<gene>
    <name evidence="1" type="ORF">BV25DRAFT_1987669</name>
</gene>
<organism evidence="1 2">
    <name type="scientific">Artomyces pyxidatus</name>
    <dbReference type="NCBI Taxonomy" id="48021"/>
    <lineage>
        <taxon>Eukaryota</taxon>
        <taxon>Fungi</taxon>
        <taxon>Dikarya</taxon>
        <taxon>Basidiomycota</taxon>
        <taxon>Agaricomycotina</taxon>
        <taxon>Agaricomycetes</taxon>
        <taxon>Russulales</taxon>
        <taxon>Auriscalpiaceae</taxon>
        <taxon>Artomyces</taxon>
    </lineage>
</organism>
<reference evidence="1" key="2">
    <citation type="journal article" date="2022" name="New Phytol.">
        <title>Evolutionary transition to the ectomycorrhizal habit in the genomes of a hyperdiverse lineage of mushroom-forming fungi.</title>
        <authorList>
            <person name="Looney B."/>
            <person name="Miyauchi S."/>
            <person name="Morin E."/>
            <person name="Drula E."/>
            <person name="Courty P.E."/>
            <person name="Kohler A."/>
            <person name="Kuo A."/>
            <person name="LaButti K."/>
            <person name="Pangilinan J."/>
            <person name="Lipzen A."/>
            <person name="Riley R."/>
            <person name="Andreopoulos W."/>
            <person name="He G."/>
            <person name="Johnson J."/>
            <person name="Nolan M."/>
            <person name="Tritt A."/>
            <person name="Barry K.W."/>
            <person name="Grigoriev I.V."/>
            <person name="Nagy L.G."/>
            <person name="Hibbett D."/>
            <person name="Henrissat B."/>
            <person name="Matheny P.B."/>
            <person name="Labbe J."/>
            <person name="Martin F.M."/>
        </authorList>
    </citation>
    <scope>NUCLEOTIDE SEQUENCE</scope>
    <source>
        <strain evidence="1">HHB10654</strain>
    </source>
</reference>
<accession>A0ACB8TFQ8</accession>
<name>A0ACB8TFQ8_9AGAM</name>
<dbReference type="EMBL" id="MU277190">
    <property type="protein sequence ID" value="KAI0067221.1"/>
    <property type="molecule type" value="Genomic_DNA"/>
</dbReference>
<protein>
    <submittedName>
        <fullName evidence="1">Uncharacterized protein</fullName>
    </submittedName>
</protein>
<dbReference type="Proteomes" id="UP000814140">
    <property type="component" value="Unassembled WGS sequence"/>
</dbReference>